<proteinExistence type="predicted"/>
<feature type="compositionally biased region" description="Basic and acidic residues" evidence="1">
    <location>
        <begin position="335"/>
        <end position="369"/>
    </location>
</feature>
<feature type="compositionally biased region" description="Basic and acidic residues" evidence="1">
    <location>
        <begin position="392"/>
        <end position="408"/>
    </location>
</feature>
<evidence type="ECO:0000313" key="3">
    <source>
        <dbReference type="Proteomes" id="UP000277580"/>
    </source>
</evidence>
<sequence length="451" mass="51495">MPPSGPPPYIWGVHPRDQQYPRKRKAPLLDEMLVTFPDAKRLTPSTGNKYEDIVKYMRERHREQRQRLLSRHEREFKEWKEETAKCIDFEATYKYNFPIGRPNAIMLPESIDLISTPEARASLQRLPETRRNVVVSVEQLKVPEGLSEIDEYRTKQFSHPEFSAEIARYGVSMRKQMRREEQELRMYQNEAISIFFQALERNYPDKYGKYGSNSKKEVPTTHKAPTFGPYTPLADKKEFGSDIRRPPPPPPLSIPKVPSTTSARGTPQTGLFTSADGDVIMRDAPLPPKAGAASPALPSPGISRDPRKPPPQFDPYKMRVDQISPPNQPPSSYRGRGENPPHYNRRDESRSSNSYRRRDDPYSRRESIESRGAVAYSNKFKSPRSPSLRSPFNEHDRGYQGPRQESDRTGGQSPAVGRDGGGRGASPRNNNAMDSGETSYNRRSSMSNMRR</sequence>
<evidence type="ECO:0000256" key="1">
    <source>
        <dbReference type="SAM" id="MobiDB-lite"/>
    </source>
</evidence>
<feature type="region of interest" description="Disordered" evidence="1">
    <location>
        <begin position="211"/>
        <end position="451"/>
    </location>
</feature>
<dbReference type="Proteomes" id="UP000277580">
    <property type="component" value="Unassembled WGS sequence"/>
</dbReference>
<feature type="compositionally biased region" description="Low complexity" evidence="1">
    <location>
        <begin position="439"/>
        <end position="451"/>
    </location>
</feature>
<name>A0A3N4L204_9PEZI</name>
<feature type="compositionally biased region" description="Basic and acidic residues" evidence="1">
    <location>
        <begin position="211"/>
        <end position="220"/>
    </location>
</feature>
<organism evidence="2 3">
    <name type="scientific">Morchella conica CCBAS932</name>
    <dbReference type="NCBI Taxonomy" id="1392247"/>
    <lineage>
        <taxon>Eukaryota</taxon>
        <taxon>Fungi</taxon>
        <taxon>Dikarya</taxon>
        <taxon>Ascomycota</taxon>
        <taxon>Pezizomycotina</taxon>
        <taxon>Pezizomycetes</taxon>
        <taxon>Pezizales</taxon>
        <taxon>Morchellaceae</taxon>
        <taxon>Morchella</taxon>
    </lineage>
</organism>
<feature type="compositionally biased region" description="Polar residues" evidence="1">
    <location>
        <begin position="427"/>
        <end position="438"/>
    </location>
</feature>
<feature type="compositionally biased region" description="Basic and acidic residues" evidence="1">
    <location>
        <begin position="234"/>
        <end position="245"/>
    </location>
</feature>
<dbReference type="InParanoid" id="A0A3N4L204"/>
<dbReference type="OrthoDB" id="5373251at2759"/>
<accession>A0A3N4L204</accession>
<gene>
    <name evidence="2" type="ORF">P167DRAFT_603065</name>
</gene>
<feature type="compositionally biased region" description="Polar residues" evidence="1">
    <location>
        <begin position="258"/>
        <end position="272"/>
    </location>
</feature>
<dbReference type="AlphaFoldDB" id="A0A3N4L204"/>
<keyword evidence="3" id="KW-1185">Reference proteome</keyword>
<evidence type="ECO:0000313" key="2">
    <source>
        <dbReference type="EMBL" id="RPB15532.1"/>
    </source>
</evidence>
<dbReference type="EMBL" id="ML119112">
    <property type="protein sequence ID" value="RPB15532.1"/>
    <property type="molecule type" value="Genomic_DNA"/>
</dbReference>
<feature type="compositionally biased region" description="Low complexity" evidence="1">
    <location>
        <begin position="289"/>
        <end position="301"/>
    </location>
</feature>
<reference evidence="2 3" key="1">
    <citation type="journal article" date="2018" name="Nat. Ecol. Evol.">
        <title>Pezizomycetes genomes reveal the molecular basis of ectomycorrhizal truffle lifestyle.</title>
        <authorList>
            <person name="Murat C."/>
            <person name="Payen T."/>
            <person name="Noel B."/>
            <person name="Kuo A."/>
            <person name="Morin E."/>
            <person name="Chen J."/>
            <person name="Kohler A."/>
            <person name="Krizsan K."/>
            <person name="Balestrini R."/>
            <person name="Da Silva C."/>
            <person name="Montanini B."/>
            <person name="Hainaut M."/>
            <person name="Levati E."/>
            <person name="Barry K.W."/>
            <person name="Belfiori B."/>
            <person name="Cichocki N."/>
            <person name="Clum A."/>
            <person name="Dockter R.B."/>
            <person name="Fauchery L."/>
            <person name="Guy J."/>
            <person name="Iotti M."/>
            <person name="Le Tacon F."/>
            <person name="Lindquist E.A."/>
            <person name="Lipzen A."/>
            <person name="Malagnac F."/>
            <person name="Mello A."/>
            <person name="Molinier V."/>
            <person name="Miyauchi S."/>
            <person name="Poulain J."/>
            <person name="Riccioni C."/>
            <person name="Rubini A."/>
            <person name="Sitrit Y."/>
            <person name="Splivallo R."/>
            <person name="Traeger S."/>
            <person name="Wang M."/>
            <person name="Zifcakova L."/>
            <person name="Wipf D."/>
            <person name="Zambonelli A."/>
            <person name="Paolocci F."/>
            <person name="Nowrousian M."/>
            <person name="Ottonello S."/>
            <person name="Baldrian P."/>
            <person name="Spatafora J.W."/>
            <person name="Henrissat B."/>
            <person name="Nagy L.G."/>
            <person name="Aury J.M."/>
            <person name="Wincker P."/>
            <person name="Grigoriev I.V."/>
            <person name="Bonfante P."/>
            <person name="Martin F.M."/>
        </authorList>
    </citation>
    <scope>NUCLEOTIDE SEQUENCE [LARGE SCALE GENOMIC DNA]</scope>
    <source>
        <strain evidence="2 3">CCBAS932</strain>
    </source>
</reference>
<protein>
    <submittedName>
        <fullName evidence="2">Uncharacterized protein</fullName>
    </submittedName>
</protein>